<sequence length="81" mass="9224">STQTSFNLPKHWNSSVDFTQRKRIGSDTQLYSDNANNDVRPIPTDISRSISHGGLNQGSYISQNHQQVSNEPVNNWNTYRC</sequence>
<organism evidence="2 4">
    <name type="scientific">Rotaria magnacalcarata</name>
    <dbReference type="NCBI Taxonomy" id="392030"/>
    <lineage>
        <taxon>Eukaryota</taxon>
        <taxon>Metazoa</taxon>
        <taxon>Spiralia</taxon>
        <taxon>Gnathifera</taxon>
        <taxon>Rotifera</taxon>
        <taxon>Eurotatoria</taxon>
        <taxon>Bdelloidea</taxon>
        <taxon>Philodinida</taxon>
        <taxon>Philodinidae</taxon>
        <taxon>Rotaria</taxon>
    </lineage>
</organism>
<dbReference type="EMBL" id="CAJOBI010144053">
    <property type="protein sequence ID" value="CAF4781245.1"/>
    <property type="molecule type" value="Genomic_DNA"/>
</dbReference>
<dbReference type="EMBL" id="CAJOBH010147814">
    <property type="protein sequence ID" value="CAF4834208.1"/>
    <property type="molecule type" value="Genomic_DNA"/>
</dbReference>
<dbReference type="Proteomes" id="UP000681967">
    <property type="component" value="Unassembled WGS sequence"/>
</dbReference>
<comment type="caution">
    <text evidence="2">The sequence shown here is derived from an EMBL/GenBank/DDBJ whole genome shotgun (WGS) entry which is preliminary data.</text>
</comment>
<dbReference type="AlphaFoldDB" id="A0A8S3B8R0"/>
<proteinExistence type="predicted"/>
<dbReference type="Proteomes" id="UP000676336">
    <property type="component" value="Unassembled WGS sequence"/>
</dbReference>
<feature type="compositionally biased region" description="Polar residues" evidence="1">
    <location>
        <begin position="57"/>
        <end position="81"/>
    </location>
</feature>
<feature type="non-terminal residue" evidence="2">
    <location>
        <position position="81"/>
    </location>
</feature>
<accession>A0A8S3B8R0</accession>
<reference evidence="2" key="1">
    <citation type="submission" date="2021-02" db="EMBL/GenBank/DDBJ databases">
        <authorList>
            <person name="Nowell W R."/>
        </authorList>
    </citation>
    <scope>NUCLEOTIDE SEQUENCE</scope>
</reference>
<feature type="region of interest" description="Disordered" evidence="1">
    <location>
        <begin position="29"/>
        <end position="81"/>
    </location>
</feature>
<gene>
    <name evidence="3" type="ORF">BYL167_LOCUS49566</name>
    <name evidence="2" type="ORF">SMN809_LOCUS46354</name>
</gene>
<evidence type="ECO:0000313" key="2">
    <source>
        <dbReference type="EMBL" id="CAF4781245.1"/>
    </source>
</evidence>
<evidence type="ECO:0000313" key="4">
    <source>
        <dbReference type="Proteomes" id="UP000676336"/>
    </source>
</evidence>
<evidence type="ECO:0000256" key="1">
    <source>
        <dbReference type="SAM" id="MobiDB-lite"/>
    </source>
</evidence>
<protein>
    <submittedName>
        <fullName evidence="2">Uncharacterized protein</fullName>
    </submittedName>
</protein>
<name>A0A8S3B8R0_9BILA</name>
<feature type="non-terminal residue" evidence="2">
    <location>
        <position position="1"/>
    </location>
</feature>
<evidence type="ECO:0000313" key="3">
    <source>
        <dbReference type="EMBL" id="CAF4834208.1"/>
    </source>
</evidence>